<reference evidence="2 3" key="1">
    <citation type="journal article" date="2023" name="Insect Mol. Biol.">
        <title>Genome sequencing provides insights into the evolution of gene families encoding plant cell wall-degrading enzymes in longhorned beetles.</title>
        <authorList>
            <person name="Shin N.R."/>
            <person name="Okamura Y."/>
            <person name="Kirsch R."/>
            <person name="Pauchet Y."/>
        </authorList>
    </citation>
    <scope>NUCLEOTIDE SEQUENCE [LARGE SCALE GENOMIC DNA]</scope>
    <source>
        <strain evidence="2">EAD_L_NR</strain>
    </source>
</reference>
<keyword evidence="3" id="KW-1185">Reference proteome</keyword>
<comment type="caution">
    <text evidence="2">The sequence shown here is derived from an EMBL/GenBank/DDBJ whole genome shotgun (WGS) entry which is preliminary data.</text>
</comment>
<dbReference type="Gene3D" id="3.60.10.10">
    <property type="entry name" value="Endonuclease/exonuclease/phosphatase"/>
    <property type="match status" value="1"/>
</dbReference>
<gene>
    <name evidence="2" type="ORF">NQ315_000601</name>
</gene>
<organism evidence="2 3">
    <name type="scientific">Exocentrus adspersus</name>
    <dbReference type="NCBI Taxonomy" id="1586481"/>
    <lineage>
        <taxon>Eukaryota</taxon>
        <taxon>Metazoa</taxon>
        <taxon>Ecdysozoa</taxon>
        <taxon>Arthropoda</taxon>
        <taxon>Hexapoda</taxon>
        <taxon>Insecta</taxon>
        <taxon>Pterygota</taxon>
        <taxon>Neoptera</taxon>
        <taxon>Endopterygota</taxon>
        <taxon>Coleoptera</taxon>
        <taxon>Polyphaga</taxon>
        <taxon>Cucujiformia</taxon>
        <taxon>Chrysomeloidea</taxon>
        <taxon>Cerambycidae</taxon>
        <taxon>Lamiinae</taxon>
        <taxon>Acanthocinini</taxon>
        <taxon>Exocentrus</taxon>
    </lineage>
</organism>
<dbReference type="InterPro" id="IPR052560">
    <property type="entry name" value="RdDP_mobile_element"/>
</dbReference>
<dbReference type="InterPro" id="IPR036397">
    <property type="entry name" value="RNaseH_sf"/>
</dbReference>
<dbReference type="SUPFAM" id="SSF53098">
    <property type="entry name" value="Ribonuclease H-like"/>
    <property type="match status" value="1"/>
</dbReference>
<dbReference type="Gene3D" id="3.30.420.10">
    <property type="entry name" value="Ribonuclease H-like superfamily/Ribonuclease H"/>
    <property type="match status" value="1"/>
</dbReference>
<name>A0AAV8VNE9_9CUCU</name>
<dbReference type="GO" id="GO:0003676">
    <property type="term" value="F:nucleic acid binding"/>
    <property type="evidence" value="ECO:0007669"/>
    <property type="project" value="InterPro"/>
</dbReference>
<dbReference type="InterPro" id="IPR005135">
    <property type="entry name" value="Endo/exonuclease/phosphatase"/>
</dbReference>
<dbReference type="GO" id="GO:0004523">
    <property type="term" value="F:RNA-DNA hybrid ribonuclease activity"/>
    <property type="evidence" value="ECO:0007669"/>
    <property type="project" value="InterPro"/>
</dbReference>
<evidence type="ECO:0000313" key="2">
    <source>
        <dbReference type="EMBL" id="KAJ8915669.1"/>
    </source>
</evidence>
<dbReference type="Proteomes" id="UP001159042">
    <property type="component" value="Unassembled WGS sequence"/>
</dbReference>
<evidence type="ECO:0000313" key="3">
    <source>
        <dbReference type="Proteomes" id="UP001159042"/>
    </source>
</evidence>
<dbReference type="PROSITE" id="PS50879">
    <property type="entry name" value="RNASE_H_1"/>
    <property type="match status" value="1"/>
</dbReference>
<dbReference type="SUPFAM" id="SSF56219">
    <property type="entry name" value="DNase I-like"/>
    <property type="match status" value="1"/>
</dbReference>
<dbReference type="InterPro" id="IPR002156">
    <property type="entry name" value="RNaseH_domain"/>
</dbReference>
<feature type="domain" description="RNase H type-1" evidence="1">
    <location>
        <begin position="562"/>
        <end position="689"/>
    </location>
</feature>
<proteinExistence type="predicted"/>
<dbReference type="InterPro" id="IPR012337">
    <property type="entry name" value="RNaseH-like_sf"/>
</dbReference>
<accession>A0AAV8VNE9</accession>
<protein>
    <recommendedName>
        <fullName evidence="1">RNase H type-1 domain-containing protein</fullName>
    </recommendedName>
</protein>
<dbReference type="AlphaFoldDB" id="A0AAV8VNE9"/>
<dbReference type="Pfam" id="PF14529">
    <property type="entry name" value="Exo_endo_phos_2"/>
    <property type="match status" value="1"/>
</dbReference>
<dbReference type="InterPro" id="IPR036691">
    <property type="entry name" value="Endo/exonu/phosph_ase_sf"/>
</dbReference>
<dbReference type="PANTHER" id="PTHR36688:SF2">
    <property type="entry name" value="ENDONUCLEASE_EXONUCLEASE_PHOSPHATASE DOMAIN-CONTAINING PROTEIN"/>
    <property type="match status" value="1"/>
</dbReference>
<evidence type="ECO:0000259" key="1">
    <source>
        <dbReference type="PROSITE" id="PS50879"/>
    </source>
</evidence>
<sequence length="746" mass="85384">MESDAKDTAGQGALRRFGSTTIDLRGLVNLDKSTAIEIAQPHQMMTSSNSVLTRNTKILFWNVRTMNANKQNLVNLIQDHDPHMYNETWLKGGQFFHKKGYNIVRNDRVDGYGGVAPLLRTDIAYDRLASDRDFLPENIQTFIIRIKDLYIMNRYCPANIRLETNAWKNLLNYTTDRTAMIIGDPNGQNLLWGSDLTNYNGRLIATGLEETELVVLNTLSDGPSTRLTPPGSNNSAVDIIITSPEIAAISELEVTADVGSSDHFPILCQLKGQFAIECQQEPNVRPAGRKFKRANWGQCQTELKNFTNSTQIITLSKCLLMAPRKNIYLRQRNSGENYVEVPPLTITELNNVIDGKTDTAVGKDQISYSMIKHLPTNAKIYLLSLFNGTYRGSGFPGLVRTHFDYAAQTVNFNTIKYQNKLNKLQHQALRINSRSMKSTPIYTLLAECGEMNLKFRSQWLTITFLIKIFAVEEHPLQELLMDRSIVTRDRYSVFWTNKKPPVIITALEYILPHIDRLKKDAVLPCFAYEYEYLTREIEFDKLVLKKAYNNHHEFLDIVNNKFPGWCQIYIDGSLDPEERIVESGYSFRDRVPRYATICTAEMIAIYKAYSYCVGQEIKRAVVFSDSKSALEKVTRNKISKDMNCVSVKTKRLTIEARQNDINIELARIPGHTGILGKERADWNTNVGKLLDGTLDLQLDKADIITFLKSDFLTKWKAHWQNNQESFPSKPNYKKFPFINRKYNIQH</sequence>
<dbReference type="PANTHER" id="PTHR36688">
    <property type="entry name" value="ENDO/EXONUCLEASE/PHOSPHATASE DOMAIN-CONTAINING PROTEIN"/>
    <property type="match status" value="1"/>
</dbReference>
<dbReference type="EMBL" id="JANEYG010000050">
    <property type="protein sequence ID" value="KAJ8915669.1"/>
    <property type="molecule type" value="Genomic_DNA"/>
</dbReference>